<proteinExistence type="predicted"/>
<dbReference type="STRING" id="225004.SAMN02745152_02188"/>
<reference evidence="2 3" key="1">
    <citation type="submission" date="2017-02" db="EMBL/GenBank/DDBJ databases">
        <authorList>
            <person name="Peterson S.W."/>
        </authorList>
    </citation>
    <scope>NUCLEOTIDE SEQUENCE [LARGE SCALE GENOMIC DNA]</scope>
    <source>
        <strain evidence="2 3">ATCC BAA-909</strain>
    </source>
</reference>
<dbReference type="Pfam" id="PF01863">
    <property type="entry name" value="YgjP-like"/>
    <property type="match status" value="1"/>
</dbReference>
<feature type="domain" description="YgjP-like metallopeptidase" evidence="1">
    <location>
        <begin position="21"/>
        <end position="225"/>
    </location>
</feature>
<dbReference type="InterPro" id="IPR002725">
    <property type="entry name" value="YgjP-like_metallopeptidase"/>
</dbReference>
<sequence length="233" mass="27751">MNINISGIDVQINKKNIKNMHLSVKPPLGNVVVSAPLLMSQKSIENFVRLNFGWIKKQQEKFANQPRMTARQYVSGETYYILGKQFFLEFKPSQKRAFKIDGNKIILEMKAESTAEQRERFIREEFRKILIEQLNRLIPKWEERTGLYCDSFKTKYMLTRWGTCNSKAKRIWINLQMVEKPLECLEYIILHELTHLKVPNHGKDFIANMDKYMPDWKDRKNLLNEQILDCYKE</sequence>
<dbReference type="RefSeq" id="WP_078931898.1">
    <property type="nucleotide sequence ID" value="NZ_FUXC01000023.1"/>
</dbReference>
<protein>
    <recommendedName>
        <fullName evidence="1">YgjP-like metallopeptidase domain-containing protein</fullName>
    </recommendedName>
</protein>
<evidence type="ECO:0000313" key="3">
    <source>
        <dbReference type="Proteomes" id="UP000190395"/>
    </source>
</evidence>
<keyword evidence="3" id="KW-1185">Reference proteome</keyword>
<name>A0A1T4R0F5_9SPIR</name>
<dbReference type="OrthoDB" id="9811177at2"/>
<dbReference type="PANTHER" id="PTHR30399:SF1">
    <property type="entry name" value="UTP PYROPHOSPHATASE"/>
    <property type="match status" value="1"/>
</dbReference>
<dbReference type="AlphaFoldDB" id="A0A1T4R0F5"/>
<organism evidence="2 3">
    <name type="scientific">Treponema berlinense</name>
    <dbReference type="NCBI Taxonomy" id="225004"/>
    <lineage>
        <taxon>Bacteria</taxon>
        <taxon>Pseudomonadati</taxon>
        <taxon>Spirochaetota</taxon>
        <taxon>Spirochaetia</taxon>
        <taxon>Spirochaetales</taxon>
        <taxon>Treponemataceae</taxon>
        <taxon>Treponema</taxon>
    </lineage>
</organism>
<dbReference type="CDD" id="cd07344">
    <property type="entry name" value="M48_yhfN_like"/>
    <property type="match status" value="1"/>
</dbReference>
<dbReference type="EMBL" id="FUXC01000023">
    <property type="protein sequence ID" value="SKA09376.1"/>
    <property type="molecule type" value="Genomic_DNA"/>
</dbReference>
<dbReference type="Gene3D" id="3.30.2010.10">
    <property type="entry name" value="Metalloproteases ('zincins'), catalytic domain"/>
    <property type="match status" value="1"/>
</dbReference>
<dbReference type="Proteomes" id="UP000190395">
    <property type="component" value="Unassembled WGS sequence"/>
</dbReference>
<dbReference type="GeneID" id="303368389"/>
<evidence type="ECO:0000259" key="1">
    <source>
        <dbReference type="Pfam" id="PF01863"/>
    </source>
</evidence>
<dbReference type="InterPro" id="IPR053136">
    <property type="entry name" value="UTP_pyrophosphatase-like"/>
</dbReference>
<accession>A0A1T4R0F5</accession>
<evidence type="ECO:0000313" key="2">
    <source>
        <dbReference type="EMBL" id="SKA09376.1"/>
    </source>
</evidence>
<gene>
    <name evidence="2" type="ORF">SAMN02745152_02188</name>
</gene>
<dbReference type="PANTHER" id="PTHR30399">
    <property type="entry name" value="UNCHARACTERIZED PROTEIN YGJP"/>
    <property type="match status" value="1"/>
</dbReference>